<dbReference type="RefSeq" id="WP_123881290.1">
    <property type="nucleotide sequence ID" value="NZ_RPFZ01000001.1"/>
</dbReference>
<name>A0A3N5CSL5_9SPHN</name>
<dbReference type="AlphaFoldDB" id="A0A3N5CSL5"/>
<proteinExistence type="predicted"/>
<keyword evidence="2" id="KW-1185">Reference proteome</keyword>
<organism evidence="1 2">
    <name type="scientific">Aurantiacibacter spongiae</name>
    <dbReference type="NCBI Taxonomy" id="2488860"/>
    <lineage>
        <taxon>Bacteria</taxon>
        <taxon>Pseudomonadati</taxon>
        <taxon>Pseudomonadota</taxon>
        <taxon>Alphaproteobacteria</taxon>
        <taxon>Sphingomonadales</taxon>
        <taxon>Erythrobacteraceae</taxon>
        <taxon>Aurantiacibacter</taxon>
    </lineage>
</organism>
<gene>
    <name evidence="1" type="ORF">EG799_11370</name>
</gene>
<accession>A0A3N5CSL5</accession>
<dbReference type="Proteomes" id="UP000275232">
    <property type="component" value="Unassembled WGS sequence"/>
</dbReference>
<sequence length="189" mass="21504">MASFDPERLLAALPSLPLRPPGPKAPRSFLKWRWPPILPYMGFTPVERVQHWQIARWLIAAGCITVPTHCAICASTDKVGFHSENYYSVLCSPALCGLCHQRLHRRFSRPAAWRDLMQAHVRTGDEWFALIPAIDYDLAGYLRATRGEQLRDMRADPALFACYGIADKLPRNLHGIESAEREDRQGRLL</sequence>
<evidence type="ECO:0000313" key="2">
    <source>
        <dbReference type="Proteomes" id="UP000275232"/>
    </source>
</evidence>
<dbReference type="EMBL" id="RPFZ01000001">
    <property type="protein sequence ID" value="RPF72153.1"/>
    <property type="molecule type" value="Genomic_DNA"/>
</dbReference>
<reference evidence="1 2" key="1">
    <citation type="submission" date="2018-11" db="EMBL/GenBank/DDBJ databases">
        <title>Erythrobacter spongiae sp. nov., isolated from a marine sponge.</title>
        <authorList>
            <person name="Zhuang L."/>
            <person name="Luo L."/>
        </authorList>
    </citation>
    <scope>NUCLEOTIDE SEQUENCE [LARGE SCALE GENOMIC DNA]</scope>
    <source>
        <strain evidence="1 2">HN-E23</strain>
    </source>
</reference>
<comment type="caution">
    <text evidence="1">The sequence shown here is derived from an EMBL/GenBank/DDBJ whole genome shotgun (WGS) entry which is preliminary data.</text>
</comment>
<protein>
    <submittedName>
        <fullName evidence="1">Uncharacterized protein</fullName>
    </submittedName>
</protein>
<evidence type="ECO:0000313" key="1">
    <source>
        <dbReference type="EMBL" id="RPF72153.1"/>
    </source>
</evidence>
<dbReference type="OrthoDB" id="256753at2"/>